<dbReference type="Pfam" id="PF08271">
    <property type="entry name" value="Zn_Ribbon_TF"/>
    <property type="match status" value="1"/>
</dbReference>
<evidence type="ECO:0000256" key="10">
    <source>
        <dbReference type="ARBA" id="ARBA00023242"/>
    </source>
</evidence>
<evidence type="ECO:0000256" key="15">
    <source>
        <dbReference type="SAM" id="MobiDB-lite"/>
    </source>
</evidence>
<evidence type="ECO:0000256" key="3">
    <source>
        <dbReference type="ARBA" id="ARBA00022723"/>
    </source>
</evidence>
<keyword evidence="9" id="KW-0804">Transcription</keyword>
<dbReference type="STRING" id="1676925.ENSPKIP00000002843"/>
<evidence type="ECO:0000313" key="18">
    <source>
        <dbReference type="Proteomes" id="UP000261540"/>
    </source>
</evidence>
<evidence type="ECO:0000256" key="4">
    <source>
        <dbReference type="ARBA" id="ARBA00022737"/>
    </source>
</evidence>
<dbReference type="KEGG" id="pki:111857303"/>
<dbReference type="Ensembl" id="ENSPKIT00000026796.1">
    <property type="protein sequence ID" value="ENSPKIP00000002843.1"/>
    <property type="gene ID" value="ENSPKIG00000020580.1"/>
</dbReference>
<evidence type="ECO:0000256" key="9">
    <source>
        <dbReference type="ARBA" id="ARBA00023163"/>
    </source>
</evidence>
<dbReference type="GO" id="GO:0097550">
    <property type="term" value="C:transcription preinitiation complex"/>
    <property type="evidence" value="ECO:0007669"/>
    <property type="project" value="TreeGrafter"/>
</dbReference>
<protein>
    <recommendedName>
        <fullName evidence="11">Transcription factor IIIB 50 kDa subunit</fullName>
    </recommendedName>
    <alternativeName>
        <fullName evidence="12">B-related factor 2</fullName>
    </alternativeName>
</protein>
<dbReference type="Proteomes" id="UP000261540">
    <property type="component" value="Unplaced"/>
</dbReference>
<evidence type="ECO:0000256" key="7">
    <source>
        <dbReference type="ARBA" id="ARBA00023015"/>
    </source>
</evidence>
<keyword evidence="4" id="KW-0677">Repeat</keyword>
<dbReference type="InterPro" id="IPR000812">
    <property type="entry name" value="TFIIB"/>
</dbReference>
<dbReference type="PROSITE" id="PS51134">
    <property type="entry name" value="ZF_TFIIB"/>
    <property type="match status" value="1"/>
</dbReference>
<keyword evidence="7" id="KW-0805">Transcription regulation</keyword>
<keyword evidence="6" id="KW-0862">Zinc</keyword>
<name>A0A3B3Q9J2_9TELE</name>
<organism evidence="17 18">
    <name type="scientific">Paramormyrops kingsleyae</name>
    <dbReference type="NCBI Taxonomy" id="1676925"/>
    <lineage>
        <taxon>Eukaryota</taxon>
        <taxon>Metazoa</taxon>
        <taxon>Chordata</taxon>
        <taxon>Craniata</taxon>
        <taxon>Vertebrata</taxon>
        <taxon>Euteleostomi</taxon>
        <taxon>Actinopterygii</taxon>
        <taxon>Neopterygii</taxon>
        <taxon>Teleostei</taxon>
        <taxon>Osteoglossocephala</taxon>
        <taxon>Osteoglossomorpha</taxon>
        <taxon>Osteoglossiformes</taxon>
        <taxon>Mormyridae</taxon>
        <taxon>Paramormyrops</taxon>
    </lineage>
</organism>
<comment type="similarity">
    <text evidence="2">Belongs to the TFIIB family.</text>
</comment>
<dbReference type="Gene3D" id="1.10.472.10">
    <property type="entry name" value="Cyclin-like"/>
    <property type="match status" value="2"/>
</dbReference>
<dbReference type="FunFam" id="2.20.25.10:FF:000014">
    <property type="entry name" value="Transcription factor IIIB 50 kDa subunit"/>
    <property type="match status" value="1"/>
</dbReference>
<keyword evidence="5 14" id="KW-0863">Zinc-finger</keyword>
<dbReference type="PANTHER" id="PTHR11618:SF5">
    <property type="entry name" value="TRANSCRIPTION FACTOR IIIB 50 KDA SUBUNIT"/>
    <property type="match status" value="1"/>
</dbReference>
<accession>A0A3B3Q9J2</accession>
<evidence type="ECO:0000256" key="5">
    <source>
        <dbReference type="ARBA" id="ARBA00022771"/>
    </source>
</evidence>
<dbReference type="GO" id="GO:0017025">
    <property type="term" value="F:TBP-class protein binding"/>
    <property type="evidence" value="ECO:0007669"/>
    <property type="project" value="TreeGrafter"/>
</dbReference>
<dbReference type="AlphaFoldDB" id="A0A3B3Q9J2"/>
<keyword evidence="3" id="KW-0479">Metal-binding</keyword>
<dbReference type="Gene3D" id="2.20.25.10">
    <property type="match status" value="1"/>
</dbReference>
<evidence type="ECO:0000256" key="13">
    <source>
        <dbReference type="ARBA" id="ARBA00045875"/>
    </source>
</evidence>
<dbReference type="OrthoDB" id="2121711at2759"/>
<comment type="function">
    <text evidence="13">General activator of RNA polymerase III transcription. Factor exclusively required for RNA polymerase III transcription of genes with promoter elements upstream of the initiation sites. Contributes to the regulation of gene expression; functions as activator in the absence of oxidative stress. Down-regulates expression of target genes in response to oxidative stress. Overexpression protects cells against apoptosis in response to oxidative stress.</text>
</comment>
<dbReference type="InterPro" id="IPR013137">
    <property type="entry name" value="Znf_TFIIB"/>
</dbReference>
<keyword evidence="18" id="KW-1185">Reference proteome</keyword>
<evidence type="ECO:0000256" key="14">
    <source>
        <dbReference type="PROSITE-ProRule" id="PRU00469"/>
    </source>
</evidence>
<comment type="subcellular location">
    <subcellularLocation>
        <location evidence="1">Nucleus</location>
    </subcellularLocation>
</comment>
<dbReference type="GO" id="GO:0005634">
    <property type="term" value="C:nucleus"/>
    <property type="evidence" value="ECO:0007669"/>
    <property type="project" value="UniProtKB-SubCell"/>
</dbReference>
<dbReference type="GeneTree" id="ENSGT00390000002288"/>
<evidence type="ECO:0000256" key="11">
    <source>
        <dbReference type="ARBA" id="ARBA00039848"/>
    </source>
</evidence>
<dbReference type="SUPFAM" id="SSF57783">
    <property type="entry name" value="Zinc beta-ribbon"/>
    <property type="match status" value="1"/>
</dbReference>
<feature type="domain" description="TFIIB-type" evidence="16">
    <location>
        <begin position="4"/>
        <end position="37"/>
    </location>
</feature>
<feature type="compositionally biased region" description="Basic and acidic residues" evidence="15">
    <location>
        <begin position="406"/>
        <end position="420"/>
    </location>
</feature>
<proteinExistence type="inferred from homology"/>
<dbReference type="SUPFAM" id="SSF47954">
    <property type="entry name" value="Cyclin-like"/>
    <property type="match status" value="2"/>
</dbReference>
<dbReference type="GO" id="GO:0008270">
    <property type="term" value="F:zinc ion binding"/>
    <property type="evidence" value="ECO:0007669"/>
    <property type="project" value="UniProtKB-KW"/>
</dbReference>
<reference evidence="17" key="2">
    <citation type="submission" date="2025-09" db="UniProtKB">
        <authorList>
            <consortium name="Ensembl"/>
        </authorList>
    </citation>
    <scope>IDENTIFICATION</scope>
</reference>
<evidence type="ECO:0000256" key="12">
    <source>
        <dbReference type="ARBA" id="ARBA00042630"/>
    </source>
</evidence>
<dbReference type="CTD" id="55290"/>
<dbReference type="InterPro" id="IPR036915">
    <property type="entry name" value="Cyclin-like_sf"/>
</dbReference>
<evidence type="ECO:0000256" key="8">
    <source>
        <dbReference type="ARBA" id="ARBA00023159"/>
    </source>
</evidence>
<dbReference type="InterPro" id="IPR054078">
    <property type="entry name" value="BRF2-like_C"/>
</dbReference>
<feature type="region of interest" description="Disordered" evidence="15">
    <location>
        <begin position="400"/>
        <end position="461"/>
    </location>
</feature>
<evidence type="ECO:0000256" key="2">
    <source>
        <dbReference type="ARBA" id="ARBA00010857"/>
    </source>
</evidence>
<keyword evidence="10" id="KW-0539">Nucleus</keyword>
<feature type="compositionally biased region" description="Acidic residues" evidence="15">
    <location>
        <begin position="448"/>
        <end position="458"/>
    </location>
</feature>
<evidence type="ECO:0000256" key="1">
    <source>
        <dbReference type="ARBA" id="ARBA00004123"/>
    </source>
</evidence>
<dbReference type="PANTHER" id="PTHR11618">
    <property type="entry name" value="TRANSCRIPTION INITIATION FACTOR IIB-RELATED"/>
    <property type="match status" value="1"/>
</dbReference>
<evidence type="ECO:0000313" key="17">
    <source>
        <dbReference type="Ensembl" id="ENSPKIP00000002843.1"/>
    </source>
</evidence>
<dbReference type="Pfam" id="PF21886">
    <property type="entry name" value="BRF2-like_C_cyclin_rpt"/>
    <property type="match status" value="1"/>
</dbReference>
<reference evidence="17" key="1">
    <citation type="submission" date="2025-08" db="UniProtKB">
        <authorList>
            <consortium name="Ensembl"/>
        </authorList>
    </citation>
    <scope>IDENTIFICATION</scope>
</reference>
<keyword evidence="8" id="KW-0010">Activator</keyword>
<evidence type="ECO:0000256" key="6">
    <source>
        <dbReference type="ARBA" id="ARBA00022833"/>
    </source>
</evidence>
<dbReference type="GO" id="GO:0070897">
    <property type="term" value="P:transcription preinitiation complex assembly"/>
    <property type="evidence" value="ECO:0007669"/>
    <property type="project" value="InterPro"/>
</dbReference>
<sequence>MMGSGRKCPDCGSSNVVEDDLYSQPQLVCTDCGSVVSEGQLTTTRSEEVQGTIVRYSQSTAVDKQPCRNQIKGLKRVRALCRILRLPPVIEETSESLFAQAYESTDFLHVSLPKKETLAGCCVLLGCRMQGWPVTMGTVTSLLDTDSCLMGTVYKMVVSTLKLESPHTNIMDLMEGHCREYHLSPPGVPEEFCESADRLASRASALVELASDTWLMTGRHPVPVMVASVYLAWLSLKPSPARLKLSLGRFCQMAKVAVPGPASKRVTELKEVLCRLGQELPWQKGAVVSPQKVAALVGDVLKHRISLLKRAIRSHEDALAMDSVSGTEGLDVANTPSSTLPLSLCTDGVAPICEDLPIGSSPCSEGQPDFHQSQLPTPHAEGCQTAQSVRDSEDVVVTATGSAKNPEVRGEPARGSAEHWGKRHPFVPPCARNPSKKPRLAETGPEVTGDEEISDSEIEGYLRTPLEMREFAETQMKLQSDSY</sequence>
<evidence type="ECO:0000259" key="16">
    <source>
        <dbReference type="PROSITE" id="PS51134"/>
    </source>
</evidence>